<dbReference type="GeneID" id="20319133"/>
<accession>A0A074ZLI8</accession>
<reference evidence="1 2" key="1">
    <citation type="submission" date="2013-11" db="EMBL/GenBank/DDBJ databases">
        <title>Opisthorchis viverrini - life in the bile duct.</title>
        <authorList>
            <person name="Young N.D."/>
            <person name="Nagarajan N."/>
            <person name="Lin S.J."/>
            <person name="Korhonen P.K."/>
            <person name="Jex A.R."/>
            <person name="Hall R.S."/>
            <person name="Safavi-Hemami H."/>
            <person name="Kaewkong W."/>
            <person name="Bertrand D."/>
            <person name="Gao S."/>
            <person name="Seet Q."/>
            <person name="Wongkham S."/>
            <person name="Teh B.T."/>
            <person name="Wongkham C."/>
            <person name="Intapan P.M."/>
            <person name="Maleewong W."/>
            <person name="Yang X."/>
            <person name="Hu M."/>
            <person name="Wang Z."/>
            <person name="Hofmann A."/>
            <person name="Sternberg P.W."/>
            <person name="Tan P."/>
            <person name="Wang J."/>
            <person name="Gasser R.B."/>
        </authorList>
    </citation>
    <scope>NUCLEOTIDE SEQUENCE [LARGE SCALE GENOMIC DNA]</scope>
</reference>
<sequence>MSSPCARWISGRKPVGQTLFKQGMSNDGGHGVERFPAQEVAFLAYKPSGTGTMNFIGVIQTAADYPQRSTFCGSASLEVVVVCLDRCLRKDVATAHAFAGSFLSEAAMRT</sequence>
<evidence type="ECO:0000313" key="1">
    <source>
        <dbReference type="EMBL" id="KER28198.1"/>
    </source>
</evidence>
<evidence type="ECO:0000313" key="2">
    <source>
        <dbReference type="Proteomes" id="UP000054324"/>
    </source>
</evidence>
<name>A0A074ZLI8_OPIVI</name>
<gene>
    <name evidence="1" type="ORF">T265_04951</name>
</gene>
<protein>
    <submittedName>
        <fullName evidence="1">Uncharacterized protein</fullName>
    </submittedName>
</protein>
<dbReference type="AlphaFoldDB" id="A0A074ZLI8"/>
<dbReference type="KEGG" id="ovi:T265_04951"/>
<dbReference type="Proteomes" id="UP000054324">
    <property type="component" value="Unassembled WGS sequence"/>
</dbReference>
<dbReference type="EMBL" id="KL596705">
    <property type="protein sequence ID" value="KER28198.1"/>
    <property type="molecule type" value="Genomic_DNA"/>
</dbReference>
<dbReference type="CTD" id="20319133"/>
<keyword evidence="2" id="KW-1185">Reference proteome</keyword>
<organism evidence="1 2">
    <name type="scientific">Opisthorchis viverrini</name>
    <name type="common">Southeast Asian liver fluke</name>
    <dbReference type="NCBI Taxonomy" id="6198"/>
    <lineage>
        <taxon>Eukaryota</taxon>
        <taxon>Metazoa</taxon>
        <taxon>Spiralia</taxon>
        <taxon>Lophotrochozoa</taxon>
        <taxon>Platyhelminthes</taxon>
        <taxon>Trematoda</taxon>
        <taxon>Digenea</taxon>
        <taxon>Opisthorchiida</taxon>
        <taxon>Opisthorchiata</taxon>
        <taxon>Opisthorchiidae</taxon>
        <taxon>Opisthorchis</taxon>
    </lineage>
</organism>
<proteinExistence type="predicted"/>
<dbReference type="RefSeq" id="XP_009168083.1">
    <property type="nucleotide sequence ID" value="XM_009169819.1"/>
</dbReference>